<dbReference type="OMA" id="PPISDRH"/>
<comment type="subcellular location">
    <subcellularLocation>
        <location evidence="1">Nucleus</location>
    </subcellularLocation>
</comment>
<evidence type="ECO:0000256" key="6">
    <source>
        <dbReference type="SAM" id="MobiDB-lite"/>
    </source>
</evidence>
<feature type="region of interest" description="Disordered" evidence="6">
    <location>
        <begin position="153"/>
        <end position="273"/>
    </location>
</feature>
<sequence>MVTYDATASYGSSGSYADTGLRGPVPRDARLIALILSSMGVSDVEPAVLLQLLEFAHRYTYDVLSDALVYSDHANSRQAGSNLSLDDVNLAIQSRVNYSFTKPPEKDMLLALASTVNAIPLPPISDRHGVRLPAAQHCLTNVNFSIVPNPLPADFDDFEQAPPPLDPACPTSNGSGGGGVSQSTLADTQASTGSNLFDSNPARPARDKDDYDNDDADMSADDASVTTLHPSQSQTHLAPDTADPSSQSHTQSLPNTDSSRGVKRSLDEDDEYD</sequence>
<dbReference type="PANTHER" id="PTHR48068:SF4">
    <property type="entry name" value="TATA-BOX BINDING PROTEIN ASSOCIATED FACTOR 9"/>
    <property type="match status" value="1"/>
</dbReference>
<keyword evidence="4" id="KW-0804">Transcription</keyword>
<dbReference type="SUPFAM" id="SSF47113">
    <property type="entry name" value="Histone-fold"/>
    <property type="match status" value="1"/>
</dbReference>
<dbReference type="EMBL" id="CM003162">
    <property type="protein sequence ID" value="KIS65686.1"/>
    <property type="molecule type" value="Genomic_DNA"/>
</dbReference>
<gene>
    <name evidence="7" type="ORF">UMAG_06387</name>
</gene>
<name>A0A0D1DNQ9_MYCMD</name>
<keyword evidence="5" id="KW-0539">Nucleus</keyword>
<dbReference type="VEuPathDB" id="FungiDB:UMAG_06387"/>
<dbReference type="InterPro" id="IPR003162">
    <property type="entry name" value="TFIID-31"/>
</dbReference>
<evidence type="ECO:0000256" key="3">
    <source>
        <dbReference type="ARBA" id="ARBA00023015"/>
    </source>
</evidence>
<dbReference type="GO" id="GO:0051123">
    <property type="term" value="P:RNA polymerase II preinitiation complex assembly"/>
    <property type="evidence" value="ECO:0000318"/>
    <property type="project" value="GO_Central"/>
</dbReference>
<dbReference type="AlphaFoldDB" id="A0A0D1DNQ9"/>
<evidence type="ECO:0008006" key="9">
    <source>
        <dbReference type="Google" id="ProtNLM"/>
    </source>
</evidence>
<dbReference type="InterPro" id="IPR051431">
    <property type="entry name" value="TFIID_subunit_9"/>
</dbReference>
<dbReference type="Pfam" id="PF02291">
    <property type="entry name" value="TFIID-31kDa"/>
    <property type="match status" value="1"/>
</dbReference>
<dbReference type="CDD" id="cd07979">
    <property type="entry name" value="HFD_TAF9"/>
    <property type="match status" value="1"/>
</dbReference>
<dbReference type="InterPro" id="IPR009072">
    <property type="entry name" value="Histone-fold"/>
</dbReference>
<dbReference type="InParanoid" id="A0A0D1DNQ9"/>
<evidence type="ECO:0000256" key="5">
    <source>
        <dbReference type="ARBA" id="ARBA00023242"/>
    </source>
</evidence>
<dbReference type="RefSeq" id="XP_011392674.1">
    <property type="nucleotide sequence ID" value="XM_011394372.1"/>
</dbReference>
<keyword evidence="8" id="KW-1185">Reference proteome</keyword>
<dbReference type="GeneID" id="23565989"/>
<keyword evidence="3" id="KW-0805">Transcription regulation</keyword>
<dbReference type="GO" id="GO:0005669">
    <property type="term" value="C:transcription factor TFIID complex"/>
    <property type="evidence" value="ECO:0000318"/>
    <property type="project" value="GO_Central"/>
</dbReference>
<organism evidence="7 8">
    <name type="scientific">Mycosarcoma maydis</name>
    <name type="common">Corn smut fungus</name>
    <name type="synonym">Ustilago maydis</name>
    <dbReference type="NCBI Taxonomy" id="5270"/>
    <lineage>
        <taxon>Eukaryota</taxon>
        <taxon>Fungi</taxon>
        <taxon>Dikarya</taxon>
        <taxon>Basidiomycota</taxon>
        <taxon>Ustilaginomycotina</taxon>
        <taxon>Ustilaginomycetes</taxon>
        <taxon>Ustilaginales</taxon>
        <taxon>Ustilaginaceae</taxon>
        <taxon>Mycosarcoma</taxon>
    </lineage>
</organism>
<dbReference type="KEGG" id="uma:UMAG_06387"/>
<feature type="compositionally biased region" description="Polar residues" evidence="6">
    <location>
        <begin position="243"/>
        <end position="259"/>
    </location>
</feature>
<feature type="compositionally biased region" description="Acidic residues" evidence="6">
    <location>
        <begin position="210"/>
        <end position="220"/>
    </location>
</feature>
<dbReference type="eggNOG" id="KOG3334">
    <property type="taxonomic scope" value="Eukaryota"/>
</dbReference>
<dbReference type="STRING" id="237631.A0A0D1DNQ9"/>
<feature type="compositionally biased region" description="Polar residues" evidence="6">
    <location>
        <begin position="184"/>
        <end position="198"/>
    </location>
</feature>
<dbReference type="GO" id="GO:0003713">
    <property type="term" value="F:transcription coactivator activity"/>
    <property type="evidence" value="ECO:0000318"/>
    <property type="project" value="GO_Central"/>
</dbReference>
<dbReference type="OrthoDB" id="341924at2759"/>
<proteinExistence type="inferred from homology"/>
<evidence type="ECO:0000256" key="2">
    <source>
        <dbReference type="ARBA" id="ARBA00007646"/>
    </source>
</evidence>
<feature type="compositionally biased region" description="Polar residues" evidence="6">
    <location>
        <begin position="224"/>
        <end position="236"/>
    </location>
</feature>
<dbReference type="GO" id="GO:0000124">
    <property type="term" value="C:SAGA complex"/>
    <property type="evidence" value="ECO:0000318"/>
    <property type="project" value="GO_Central"/>
</dbReference>
<accession>A0A0D1DNQ9</accession>
<dbReference type="GO" id="GO:0046982">
    <property type="term" value="F:protein heterodimerization activity"/>
    <property type="evidence" value="ECO:0007669"/>
    <property type="project" value="InterPro"/>
</dbReference>
<evidence type="ECO:0000256" key="1">
    <source>
        <dbReference type="ARBA" id="ARBA00004123"/>
    </source>
</evidence>
<evidence type="ECO:0000313" key="7">
    <source>
        <dbReference type="EMBL" id="KIS65686.1"/>
    </source>
</evidence>
<evidence type="ECO:0000313" key="8">
    <source>
        <dbReference type="Proteomes" id="UP000000561"/>
    </source>
</evidence>
<comment type="similarity">
    <text evidence="2">Belongs to the TAF9 family.</text>
</comment>
<protein>
    <recommendedName>
        <fullName evidence="9">Transcription initiation factor TFIID subunit 9</fullName>
    </recommendedName>
</protein>
<evidence type="ECO:0000256" key="4">
    <source>
        <dbReference type="ARBA" id="ARBA00023163"/>
    </source>
</evidence>
<reference evidence="7 8" key="1">
    <citation type="journal article" date="2006" name="Nature">
        <title>Insights from the genome of the biotrophic fungal plant pathogen Ustilago maydis.</title>
        <authorList>
            <person name="Kamper J."/>
            <person name="Kahmann R."/>
            <person name="Bolker M."/>
            <person name="Ma L.J."/>
            <person name="Brefort T."/>
            <person name="Saville B.J."/>
            <person name="Banuett F."/>
            <person name="Kronstad J.W."/>
            <person name="Gold S.E."/>
            <person name="Muller O."/>
            <person name="Perlin M.H."/>
            <person name="Wosten H.A."/>
            <person name="de Vries R."/>
            <person name="Ruiz-Herrera J."/>
            <person name="Reynaga-Pena C.G."/>
            <person name="Snetselaar K."/>
            <person name="McCann M."/>
            <person name="Perez-Martin J."/>
            <person name="Feldbrugge M."/>
            <person name="Basse C.W."/>
            <person name="Steinberg G."/>
            <person name="Ibeas J.I."/>
            <person name="Holloman W."/>
            <person name="Guzman P."/>
            <person name="Farman M."/>
            <person name="Stajich J.E."/>
            <person name="Sentandreu R."/>
            <person name="Gonzalez-Prieto J.M."/>
            <person name="Kennell J.C."/>
            <person name="Molina L."/>
            <person name="Schirawski J."/>
            <person name="Mendoza-Mendoza A."/>
            <person name="Greilinger D."/>
            <person name="Munch K."/>
            <person name="Rossel N."/>
            <person name="Scherer M."/>
            <person name="Vranes M."/>
            <person name="Ladendorf O."/>
            <person name="Vincon V."/>
            <person name="Fuchs U."/>
            <person name="Sandrock B."/>
            <person name="Meng S."/>
            <person name="Ho E.C."/>
            <person name="Cahill M.J."/>
            <person name="Boyce K.J."/>
            <person name="Klose J."/>
            <person name="Klosterman S.J."/>
            <person name="Deelstra H.J."/>
            <person name="Ortiz-Castellanos L."/>
            <person name="Li W."/>
            <person name="Sanchez-Alonso P."/>
            <person name="Schreier P.H."/>
            <person name="Hauser-Hahn I."/>
            <person name="Vaupel M."/>
            <person name="Koopmann E."/>
            <person name="Friedrich G."/>
            <person name="Voss H."/>
            <person name="Schluter T."/>
            <person name="Margolis J."/>
            <person name="Platt D."/>
            <person name="Swimmer C."/>
            <person name="Gnirke A."/>
            <person name="Chen F."/>
            <person name="Vysotskaia V."/>
            <person name="Mannhaupt G."/>
            <person name="Guldener U."/>
            <person name="Munsterkotter M."/>
            <person name="Haase D."/>
            <person name="Oesterheld M."/>
            <person name="Mewes H.W."/>
            <person name="Mauceli E.W."/>
            <person name="DeCaprio D."/>
            <person name="Wade C.M."/>
            <person name="Butler J."/>
            <person name="Young S."/>
            <person name="Jaffe D.B."/>
            <person name="Calvo S."/>
            <person name="Nusbaum C."/>
            <person name="Galagan J."/>
            <person name="Birren B.W."/>
        </authorList>
    </citation>
    <scope>NUCLEOTIDE SEQUENCE [LARGE SCALE GENOMIC DNA]</scope>
    <source>
        <strain evidence="8">DSM 14603 / FGSC 9021 / UM521</strain>
    </source>
</reference>
<dbReference type="Gene3D" id="1.10.20.10">
    <property type="entry name" value="Histone, subunit A"/>
    <property type="match status" value="1"/>
</dbReference>
<dbReference type="PANTHER" id="PTHR48068">
    <property type="entry name" value="TAF9 RNA POLYMERASE II, TATA BOX-BINDING PROTEIN (TBP)-ASSOCIATED FACTOR"/>
    <property type="match status" value="1"/>
</dbReference>
<dbReference type="Proteomes" id="UP000000561">
    <property type="component" value="Chromosome 23"/>
</dbReference>